<protein>
    <recommendedName>
        <fullName evidence="4">Plasmid stabilization protein</fullName>
    </recommendedName>
</protein>
<accession>A0A1G1TJZ0</accession>
<keyword evidence="1" id="KW-1277">Toxin-antitoxin system</keyword>
<evidence type="ECO:0000313" key="3">
    <source>
        <dbReference type="Proteomes" id="UP000177506"/>
    </source>
</evidence>
<comment type="caution">
    <text evidence="2">The sequence shown here is derived from an EMBL/GenBank/DDBJ whole genome shotgun (WGS) entry which is preliminary data.</text>
</comment>
<dbReference type="InterPro" id="IPR007712">
    <property type="entry name" value="RelE/ParE_toxin"/>
</dbReference>
<proteinExistence type="predicted"/>
<evidence type="ECO:0000256" key="1">
    <source>
        <dbReference type="ARBA" id="ARBA00022649"/>
    </source>
</evidence>
<dbReference type="InterPro" id="IPR035093">
    <property type="entry name" value="RelE/ParE_toxin_dom_sf"/>
</dbReference>
<keyword evidence="3" id="KW-1185">Reference proteome</keyword>
<dbReference type="Pfam" id="PF05016">
    <property type="entry name" value="ParE_toxin"/>
    <property type="match status" value="1"/>
</dbReference>
<dbReference type="SUPFAM" id="SSF143011">
    <property type="entry name" value="RelE-like"/>
    <property type="match status" value="1"/>
</dbReference>
<dbReference type="EMBL" id="MDZA01000080">
    <property type="protein sequence ID" value="OGX91183.1"/>
    <property type="molecule type" value="Genomic_DNA"/>
</dbReference>
<organism evidence="2 3">
    <name type="scientific">Hymenobacter coccineus</name>
    <dbReference type="NCBI Taxonomy" id="1908235"/>
    <lineage>
        <taxon>Bacteria</taxon>
        <taxon>Pseudomonadati</taxon>
        <taxon>Bacteroidota</taxon>
        <taxon>Cytophagia</taxon>
        <taxon>Cytophagales</taxon>
        <taxon>Hymenobacteraceae</taxon>
        <taxon>Hymenobacter</taxon>
    </lineage>
</organism>
<evidence type="ECO:0008006" key="4">
    <source>
        <dbReference type="Google" id="ProtNLM"/>
    </source>
</evidence>
<dbReference type="Proteomes" id="UP000177506">
    <property type="component" value="Unassembled WGS sequence"/>
</dbReference>
<dbReference type="AlphaFoldDB" id="A0A1G1TJZ0"/>
<reference evidence="2 3" key="1">
    <citation type="submission" date="2016-08" db="EMBL/GenBank/DDBJ databases">
        <title>Hymenobacter coccineus sp. nov., Hymenobacter lapidarius sp. nov. and Hymenobacter glacialis sp. nov., isolated from Antarctic soil.</title>
        <authorList>
            <person name="Sedlacek I."/>
            <person name="Kralova S."/>
            <person name="Kyrova K."/>
            <person name="Maslanova I."/>
            <person name="Stankova E."/>
            <person name="Vrbovska V."/>
            <person name="Nemec M."/>
            <person name="Bartak M."/>
            <person name="Svec P."/>
            <person name="Busse H.-J."/>
            <person name="Pantucek R."/>
        </authorList>
    </citation>
    <scope>NUCLEOTIDE SEQUENCE [LARGE SCALE GENOMIC DNA]</scope>
    <source>
        <strain evidence="2 3">CCM 8649</strain>
    </source>
</reference>
<sequence>MRIVWTRPAMADLTELADFWEQQAPKKWIVILNEIIDKVNRLETQPRLGQQDLLLAERRPSFNYRYVLASSYKIIYRIDENTQTVVINQVFDTRSSPDRLR</sequence>
<dbReference type="RefSeq" id="WP_070742195.1">
    <property type="nucleotide sequence ID" value="NZ_MDZA01000080.1"/>
</dbReference>
<gene>
    <name evidence="2" type="ORF">BEN49_20685</name>
</gene>
<name>A0A1G1TJZ0_9BACT</name>
<evidence type="ECO:0000313" key="2">
    <source>
        <dbReference type="EMBL" id="OGX91183.1"/>
    </source>
</evidence>
<dbReference type="Gene3D" id="3.30.2310.20">
    <property type="entry name" value="RelE-like"/>
    <property type="match status" value="1"/>
</dbReference>